<dbReference type="STRING" id="1089305.SAMN05444148_2623"/>
<feature type="transmembrane region" description="Helical" evidence="1">
    <location>
        <begin position="72"/>
        <end position="90"/>
    </location>
</feature>
<keyword evidence="4" id="KW-1185">Reference proteome</keyword>
<protein>
    <recommendedName>
        <fullName evidence="2">DUF7670 domain-containing protein</fullName>
    </recommendedName>
</protein>
<feature type="transmembrane region" description="Helical" evidence="1">
    <location>
        <begin position="46"/>
        <end position="65"/>
    </location>
</feature>
<feature type="transmembrane region" description="Helical" evidence="1">
    <location>
        <begin position="96"/>
        <end position="120"/>
    </location>
</feature>
<keyword evidence="1" id="KW-0472">Membrane</keyword>
<dbReference type="AlphaFoldDB" id="A0A1M5UW22"/>
<reference evidence="4" key="1">
    <citation type="submission" date="2016-11" db="EMBL/GenBank/DDBJ databases">
        <authorList>
            <person name="Varghese N."/>
            <person name="Submissions S."/>
        </authorList>
    </citation>
    <scope>NUCLEOTIDE SEQUENCE [LARGE SCALE GENOMIC DNA]</scope>
    <source>
        <strain evidence="4">DSM 25330</strain>
    </source>
</reference>
<feature type="domain" description="DUF7670" evidence="2">
    <location>
        <begin position="12"/>
        <end position="121"/>
    </location>
</feature>
<keyword evidence="1" id="KW-1133">Transmembrane helix</keyword>
<sequence length="125" mass="14510">MRQNQSNRRLIIWRFIARYGLLSITLLVLTFSILSGAEVNNNDLDGIIKNIPNAFPWLILLLLLIIAWKYELIGGILIFSYGLFIIYYFNFSGDNFWWPSLILTSLISVFGMLFLVSWNISNTNK</sequence>
<evidence type="ECO:0000256" key="1">
    <source>
        <dbReference type="SAM" id="Phobius"/>
    </source>
</evidence>
<keyword evidence="1" id="KW-0812">Transmembrane</keyword>
<name>A0A1M5UW22_9FLAO</name>
<dbReference type="Proteomes" id="UP000184522">
    <property type="component" value="Unassembled WGS sequence"/>
</dbReference>
<gene>
    <name evidence="3" type="ORF">SAMN05444148_2623</name>
</gene>
<evidence type="ECO:0000259" key="2">
    <source>
        <dbReference type="Pfam" id="PF24709"/>
    </source>
</evidence>
<dbReference type="Pfam" id="PF24709">
    <property type="entry name" value="DUF7670"/>
    <property type="match status" value="1"/>
</dbReference>
<accession>A0A1M5UW22</accession>
<dbReference type="EMBL" id="FQWS01000002">
    <property type="protein sequence ID" value="SHH67191.1"/>
    <property type="molecule type" value="Genomic_DNA"/>
</dbReference>
<proteinExistence type="predicted"/>
<organism evidence="3 4">
    <name type="scientific">Winogradskyella jejuensis</name>
    <dbReference type="NCBI Taxonomy" id="1089305"/>
    <lineage>
        <taxon>Bacteria</taxon>
        <taxon>Pseudomonadati</taxon>
        <taxon>Bacteroidota</taxon>
        <taxon>Flavobacteriia</taxon>
        <taxon>Flavobacteriales</taxon>
        <taxon>Flavobacteriaceae</taxon>
        <taxon>Winogradskyella</taxon>
    </lineage>
</organism>
<dbReference type="InterPro" id="IPR056087">
    <property type="entry name" value="DUF7670"/>
</dbReference>
<evidence type="ECO:0000313" key="4">
    <source>
        <dbReference type="Proteomes" id="UP000184522"/>
    </source>
</evidence>
<evidence type="ECO:0000313" key="3">
    <source>
        <dbReference type="EMBL" id="SHH67191.1"/>
    </source>
</evidence>
<dbReference type="RefSeq" id="WP_073087146.1">
    <property type="nucleotide sequence ID" value="NZ_FQWS01000002.1"/>
</dbReference>
<feature type="transmembrane region" description="Helical" evidence="1">
    <location>
        <begin position="12"/>
        <end position="34"/>
    </location>
</feature>